<evidence type="ECO:0000313" key="3">
    <source>
        <dbReference type="Proteomes" id="UP001054821"/>
    </source>
</evidence>
<proteinExistence type="predicted"/>
<keyword evidence="1" id="KW-0732">Signal</keyword>
<feature type="chain" id="PRO_5041993231" evidence="1">
    <location>
        <begin position="19"/>
        <end position="101"/>
    </location>
</feature>
<comment type="caution">
    <text evidence="2">The sequence shown here is derived from an EMBL/GenBank/DDBJ whole genome shotgun (WGS) entry which is preliminary data.</text>
</comment>
<reference evidence="2 3" key="1">
    <citation type="journal article" date="2022" name="G3 (Bethesda)">
        <title>Whole-genome sequence and methylome profiling of the almond [Prunus dulcis (Mill.) D.A. Webb] cultivar 'Nonpareil'.</title>
        <authorList>
            <person name="D'Amico-Willman K.M."/>
            <person name="Ouma W.Z."/>
            <person name="Meulia T."/>
            <person name="Sideli G.M."/>
            <person name="Gradziel T.M."/>
            <person name="Fresnedo-Ramirez J."/>
        </authorList>
    </citation>
    <scope>NUCLEOTIDE SEQUENCE [LARGE SCALE GENOMIC DNA]</scope>
    <source>
        <strain evidence="2">Clone GOH B32 T37-40</strain>
    </source>
</reference>
<feature type="signal peptide" evidence="1">
    <location>
        <begin position="1"/>
        <end position="18"/>
    </location>
</feature>
<dbReference type="Proteomes" id="UP001054821">
    <property type="component" value="Chromosome 5"/>
</dbReference>
<name>A0AAD4VND7_PRUDU</name>
<evidence type="ECO:0000313" key="2">
    <source>
        <dbReference type="EMBL" id="KAI5328280.1"/>
    </source>
</evidence>
<evidence type="ECO:0000256" key="1">
    <source>
        <dbReference type="SAM" id="SignalP"/>
    </source>
</evidence>
<sequence length="101" mass="11286">MRHYFLIFTLVYANELLGLPGRNNIYDSSIGGCHDALHCSCPKDVVKLTNADLVDPKDVVKLTNADLVDPKDVVKLTNADLVDVFPHSMRSTKARSLRLIY</sequence>
<dbReference type="EMBL" id="JAJFAZ020000005">
    <property type="protein sequence ID" value="KAI5328280.1"/>
    <property type="molecule type" value="Genomic_DNA"/>
</dbReference>
<keyword evidence="3" id="KW-1185">Reference proteome</keyword>
<organism evidence="2 3">
    <name type="scientific">Prunus dulcis</name>
    <name type="common">Almond</name>
    <name type="synonym">Amygdalus dulcis</name>
    <dbReference type="NCBI Taxonomy" id="3755"/>
    <lineage>
        <taxon>Eukaryota</taxon>
        <taxon>Viridiplantae</taxon>
        <taxon>Streptophyta</taxon>
        <taxon>Embryophyta</taxon>
        <taxon>Tracheophyta</taxon>
        <taxon>Spermatophyta</taxon>
        <taxon>Magnoliopsida</taxon>
        <taxon>eudicotyledons</taxon>
        <taxon>Gunneridae</taxon>
        <taxon>Pentapetalae</taxon>
        <taxon>rosids</taxon>
        <taxon>fabids</taxon>
        <taxon>Rosales</taxon>
        <taxon>Rosaceae</taxon>
        <taxon>Amygdaloideae</taxon>
        <taxon>Amygdaleae</taxon>
        <taxon>Prunus</taxon>
    </lineage>
</organism>
<gene>
    <name evidence="2" type="ORF">L3X38_027677</name>
</gene>
<accession>A0AAD4VND7</accession>
<dbReference type="AlphaFoldDB" id="A0AAD4VND7"/>
<protein>
    <submittedName>
        <fullName evidence="2">Uncharacterized protein</fullName>
    </submittedName>
</protein>